<feature type="compositionally biased region" description="Polar residues" evidence="1">
    <location>
        <begin position="12"/>
        <end position="22"/>
    </location>
</feature>
<dbReference type="OrthoDB" id="429143at2759"/>
<dbReference type="InterPro" id="IPR036188">
    <property type="entry name" value="FAD/NAD-bd_sf"/>
</dbReference>
<name>A0A9N9KL35_9HELO</name>
<feature type="domain" description="FAD dependent oxidoreductase" evidence="2">
    <location>
        <begin position="43"/>
        <end position="422"/>
    </location>
</feature>
<dbReference type="Pfam" id="PF01266">
    <property type="entry name" value="DAO"/>
    <property type="match status" value="1"/>
</dbReference>
<dbReference type="SUPFAM" id="SSF51905">
    <property type="entry name" value="FAD/NAD(P)-binding domain"/>
    <property type="match status" value="1"/>
</dbReference>
<evidence type="ECO:0000256" key="1">
    <source>
        <dbReference type="SAM" id="MobiDB-lite"/>
    </source>
</evidence>
<reference evidence="3" key="1">
    <citation type="submission" date="2021-07" db="EMBL/GenBank/DDBJ databases">
        <authorList>
            <person name="Durling M."/>
        </authorList>
    </citation>
    <scope>NUCLEOTIDE SEQUENCE</scope>
</reference>
<organism evidence="3 4">
    <name type="scientific">Hymenoscyphus fraxineus</name>
    <dbReference type="NCBI Taxonomy" id="746836"/>
    <lineage>
        <taxon>Eukaryota</taxon>
        <taxon>Fungi</taxon>
        <taxon>Dikarya</taxon>
        <taxon>Ascomycota</taxon>
        <taxon>Pezizomycotina</taxon>
        <taxon>Leotiomycetes</taxon>
        <taxon>Helotiales</taxon>
        <taxon>Helotiaceae</taxon>
        <taxon>Hymenoscyphus</taxon>
    </lineage>
</organism>
<dbReference type="AlphaFoldDB" id="A0A9N9KL35"/>
<protein>
    <recommendedName>
        <fullName evidence="2">FAD dependent oxidoreductase domain-containing protein</fullName>
    </recommendedName>
</protein>
<feature type="region of interest" description="Disordered" evidence="1">
    <location>
        <begin position="1"/>
        <end position="23"/>
    </location>
</feature>
<dbReference type="InterPro" id="IPR006076">
    <property type="entry name" value="FAD-dep_OxRdtase"/>
</dbReference>
<accession>A0A9N9KL35</accession>
<evidence type="ECO:0000313" key="3">
    <source>
        <dbReference type="EMBL" id="CAG8948963.1"/>
    </source>
</evidence>
<dbReference type="Gene3D" id="3.50.50.60">
    <property type="entry name" value="FAD/NAD(P)-binding domain"/>
    <property type="match status" value="1"/>
</dbReference>
<sequence length="450" mass="49633">MGGATAPLTGLPHTNPTKSYWQRNPHRIADLRSTASLPTYSKYIIIGSGITGASIAYKLLGQEPAASIVLLEARQAASGATGRNGGHCRPGDYREFSAHVERFGLEDALRMEKLEADNIKLLTNFIREHGIECDLNEVESVEMFTDEKPFKYVLGVLEARKKVAEMRKEAPVLREYRIWSAEETEKELLTPNGVGAVSLVGGYQLQPYLVACGILELAIEKGLNLQTNTPVTKISKLSDDNESNGWKVHTDRGDVIADKVILATNAYSGALYPDLAEFIQPTKRQMCVVRPGSKIIDTGALPRTGVWETSDSSDYYQQRYKGSLGEGDLVLGGSLRASSIDDSSILPEITEYFAHRLPVRFYGRENWGEDGEIIQEWSGIMGYTSDRRPIIGEAPGQNGLWVCVGFNGHGMALTFQSAEALVKILDGEEKEVDKWLPSCYKIQRLLKSGL</sequence>
<comment type="caution">
    <text evidence="3">The sequence shown here is derived from an EMBL/GenBank/DDBJ whole genome shotgun (WGS) entry which is preliminary data.</text>
</comment>
<dbReference type="PANTHER" id="PTHR13847:SF284">
    <property type="entry name" value="FAD DEPENDENT OXIDOREDUCTASE DOMAIN-CONTAINING PROTEIN"/>
    <property type="match status" value="1"/>
</dbReference>
<dbReference type="PANTHER" id="PTHR13847">
    <property type="entry name" value="SARCOSINE DEHYDROGENASE-RELATED"/>
    <property type="match status" value="1"/>
</dbReference>
<keyword evidence="4" id="KW-1185">Reference proteome</keyword>
<proteinExistence type="predicted"/>
<dbReference type="Proteomes" id="UP000696280">
    <property type="component" value="Unassembled WGS sequence"/>
</dbReference>
<dbReference type="Gene3D" id="3.30.9.10">
    <property type="entry name" value="D-Amino Acid Oxidase, subunit A, domain 2"/>
    <property type="match status" value="1"/>
</dbReference>
<dbReference type="EMBL" id="CAJVRL010000001">
    <property type="protein sequence ID" value="CAG8948963.1"/>
    <property type="molecule type" value="Genomic_DNA"/>
</dbReference>
<dbReference type="GO" id="GO:0005737">
    <property type="term" value="C:cytoplasm"/>
    <property type="evidence" value="ECO:0007669"/>
    <property type="project" value="TreeGrafter"/>
</dbReference>
<gene>
    <name evidence="3" type="ORF">HYFRA_00002091</name>
</gene>
<evidence type="ECO:0000259" key="2">
    <source>
        <dbReference type="Pfam" id="PF01266"/>
    </source>
</evidence>
<evidence type="ECO:0000313" key="4">
    <source>
        <dbReference type="Proteomes" id="UP000696280"/>
    </source>
</evidence>